<accession>A0A151B118</accession>
<name>A0A151B118_9FIRM</name>
<dbReference type="PATRIC" id="fig|1122241.3.peg.326"/>
<dbReference type="RefSeq" id="WP_062280629.1">
    <property type="nucleotide sequence ID" value="NZ_LTBC01000001.1"/>
</dbReference>
<dbReference type="AlphaFoldDB" id="A0A151B118"/>
<gene>
    <name evidence="1" type="ORF">MOMUL_03000</name>
</gene>
<keyword evidence="2" id="KW-1185">Reference proteome</keyword>
<dbReference type="Proteomes" id="UP000075670">
    <property type="component" value="Unassembled WGS sequence"/>
</dbReference>
<protein>
    <recommendedName>
        <fullName evidence="3">YcfA-like protein</fullName>
    </recommendedName>
</protein>
<organism evidence="1 2">
    <name type="scientific">Moorella mulderi DSM 14980</name>
    <dbReference type="NCBI Taxonomy" id="1122241"/>
    <lineage>
        <taxon>Bacteria</taxon>
        <taxon>Bacillati</taxon>
        <taxon>Bacillota</taxon>
        <taxon>Clostridia</taxon>
        <taxon>Neomoorellales</taxon>
        <taxon>Neomoorellaceae</taxon>
        <taxon>Neomoorella</taxon>
    </lineage>
</organism>
<evidence type="ECO:0000313" key="1">
    <source>
        <dbReference type="EMBL" id="KYH33594.1"/>
    </source>
</evidence>
<evidence type="ECO:0000313" key="2">
    <source>
        <dbReference type="Proteomes" id="UP000075670"/>
    </source>
</evidence>
<reference evidence="1 2" key="1">
    <citation type="submission" date="2016-02" db="EMBL/GenBank/DDBJ databases">
        <title>Genome sequence of Moorella mulderi DSM 14980.</title>
        <authorList>
            <person name="Poehlein A."/>
            <person name="Daniel R."/>
        </authorList>
    </citation>
    <scope>NUCLEOTIDE SEQUENCE [LARGE SCALE GENOMIC DNA]</scope>
    <source>
        <strain evidence="1 2">DSM 14980</strain>
    </source>
</reference>
<comment type="caution">
    <text evidence="1">The sequence shown here is derived from an EMBL/GenBank/DDBJ whole genome shotgun (WGS) entry which is preliminary data.</text>
</comment>
<evidence type="ECO:0008006" key="3">
    <source>
        <dbReference type="Google" id="ProtNLM"/>
    </source>
</evidence>
<sequence length="81" mass="9426">MGKLEKLLEKIKRNPKTVRFDEIDKLLQKAGFIRSQPGGGSSHYIYRKGKYKLVIPYRQPYVLQSYVIRAIKLLEGADEDE</sequence>
<proteinExistence type="predicted"/>
<dbReference type="SUPFAM" id="SSF54786">
    <property type="entry name" value="YcfA/nrd intein domain"/>
    <property type="match status" value="1"/>
</dbReference>
<dbReference type="EMBL" id="LTBC01000001">
    <property type="protein sequence ID" value="KYH33594.1"/>
    <property type="molecule type" value="Genomic_DNA"/>
</dbReference>
<dbReference type="OrthoDB" id="361893at2"/>